<dbReference type="EMBL" id="QKWP01001620">
    <property type="protein sequence ID" value="RIB07676.1"/>
    <property type="molecule type" value="Genomic_DNA"/>
</dbReference>
<dbReference type="Proteomes" id="UP000266673">
    <property type="component" value="Unassembled WGS sequence"/>
</dbReference>
<organism evidence="2 3">
    <name type="scientific">Gigaspora rosea</name>
    <dbReference type="NCBI Taxonomy" id="44941"/>
    <lineage>
        <taxon>Eukaryota</taxon>
        <taxon>Fungi</taxon>
        <taxon>Fungi incertae sedis</taxon>
        <taxon>Mucoromycota</taxon>
        <taxon>Glomeromycotina</taxon>
        <taxon>Glomeromycetes</taxon>
        <taxon>Diversisporales</taxon>
        <taxon>Gigasporaceae</taxon>
        <taxon>Gigaspora</taxon>
    </lineage>
</organism>
<protein>
    <recommendedName>
        <fullName evidence="4">Cytochrome P450</fullName>
    </recommendedName>
</protein>
<dbReference type="GO" id="GO:0004497">
    <property type="term" value="F:monooxygenase activity"/>
    <property type="evidence" value="ECO:0007669"/>
    <property type="project" value="InterPro"/>
</dbReference>
<evidence type="ECO:0000313" key="3">
    <source>
        <dbReference type="Proteomes" id="UP000266673"/>
    </source>
</evidence>
<dbReference type="GO" id="GO:0020037">
    <property type="term" value="F:heme binding"/>
    <property type="evidence" value="ECO:0007669"/>
    <property type="project" value="InterPro"/>
</dbReference>
<accession>A0A397UKK8</accession>
<dbReference type="SUPFAM" id="SSF48264">
    <property type="entry name" value="Cytochrome P450"/>
    <property type="match status" value="1"/>
</dbReference>
<dbReference type="InterPro" id="IPR036396">
    <property type="entry name" value="Cyt_P450_sf"/>
</dbReference>
<comment type="caution">
    <text evidence="2">The sequence shown here is derived from an EMBL/GenBank/DDBJ whole genome shotgun (WGS) entry which is preliminary data.</text>
</comment>
<evidence type="ECO:0008006" key="4">
    <source>
        <dbReference type="Google" id="ProtNLM"/>
    </source>
</evidence>
<keyword evidence="1" id="KW-1133">Transmembrane helix</keyword>
<dbReference type="Gene3D" id="1.10.630.10">
    <property type="entry name" value="Cytochrome P450"/>
    <property type="match status" value="1"/>
</dbReference>
<dbReference type="PANTHER" id="PTHR24301:SF2">
    <property type="entry name" value="THROMBOXANE-A SYNTHASE"/>
    <property type="match status" value="1"/>
</dbReference>
<gene>
    <name evidence="2" type="ORF">C2G38_2045810</name>
</gene>
<dbReference type="Pfam" id="PF00067">
    <property type="entry name" value="p450"/>
    <property type="match status" value="1"/>
</dbReference>
<feature type="transmembrane region" description="Helical" evidence="1">
    <location>
        <begin position="18"/>
        <end position="35"/>
    </location>
</feature>
<dbReference type="OrthoDB" id="10427519at2759"/>
<dbReference type="InterPro" id="IPR001128">
    <property type="entry name" value="Cyt_P450"/>
</dbReference>
<dbReference type="AlphaFoldDB" id="A0A397UKK8"/>
<keyword evidence="3" id="KW-1185">Reference proteome</keyword>
<keyword evidence="1" id="KW-0472">Membrane</keyword>
<dbReference type="GO" id="GO:0016705">
    <property type="term" value="F:oxidoreductase activity, acting on paired donors, with incorporation or reduction of molecular oxygen"/>
    <property type="evidence" value="ECO:0007669"/>
    <property type="project" value="InterPro"/>
</dbReference>
<proteinExistence type="predicted"/>
<dbReference type="STRING" id="44941.A0A397UKK8"/>
<dbReference type="GO" id="GO:0005506">
    <property type="term" value="F:iron ion binding"/>
    <property type="evidence" value="ECO:0007669"/>
    <property type="project" value="InterPro"/>
</dbReference>
<name>A0A397UKK8_9GLOM</name>
<sequence>MTIQNIIKFTNTTDTTDYLLVFILIIIIYIFTFYYKHFTRPDKIPSPLPLPFIGNLHNLGYDVKLFYKQCQQKYGDTSEVMLDRRYIILSSPEYIEKLFDLRQFFMRLPYSQGIDEIGMYGRGTFFNNNYENWKYNNKLFMDTFMSQKFIDNAIMSTNKLYEELSSYWQSLGNQNFLNNTNDNWTLETDFSQWFTDLQMTSFQ</sequence>
<reference evidence="2 3" key="1">
    <citation type="submission" date="2018-06" db="EMBL/GenBank/DDBJ databases">
        <title>Comparative genomics reveals the genomic features of Rhizophagus irregularis, R. cerebriforme, R. diaphanum and Gigaspora rosea, and their symbiotic lifestyle signature.</title>
        <authorList>
            <person name="Morin E."/>
            <person name="San Clemente H."/>
            <person name="Chen E.C.H."/>
            <person name="De La Providencia I."/>
            <person name="Hainaut M."/>
            <person name="Kuo A."/>
            <person name="Kohler A."/>
            <person name="Murat C."/>
            <person name="Tang N."/>
            <person name="Roy S."/>
            <person name="Loubradou J."/>
            <person name="Henrissat B."/>
            <person name="Grigoriev I.V."/>
            <person name="Corradi N."/>
            <person name="Roux C."/>
            <person name="Martin F.M."/>
        </authorList>
    </citation>
    <scope>NUCLEOTIDE SEQUENCE [LARGE SCALE GENOMIC DNA]</scope>
    <source>
        <strain evidence="2 3">DAOM 194757</strain>
    </source>
</reference>
<keyword evidence="1" id="KW-0812">Transmembrane</keyword>
<evidence type="ECO:0000313" key="2">
    <source>
        <dbReference type="EMBL" id="RIB07676.1"/>
    </source>
</evidence>
<evidence type="ECO:0000256" key="1">
    <source>
        <dbReference type="SAM" id="Phobius"/>
    </source>
</evidence>
<dbReference type="PANTHER" id="PTHR24301">
    <property type="entry name" value="THROMBOXANE-A SYNTHASE"/>
    <property type="match status" value="1"/>
</dbReference>